<sequence length="49" mass="5452">MPAERRILGRRRTEPLIGPNAVLKTVEVMEERLGHAETAATLPRSPSFP</sequence>
<keyword evidence="2" id="KW-1185">Reference proteome</keyword>
<dbReference type="AlphaFoldDB" id="A0A926ZLY3"/>
<evidence type="ECO:0000313" key="1">
    <source>
        <dbReference type="EMBL" id="MBD2185526.1"/>
    </source>
</evidence>
<dbReference type="EMBL" id="JACJPW010000126">
    <property type="protein sequence ID" value="MBD2185526.1"/>
    <property type="molecule type" value="Genomic_DNA"/>
</dbReference>
<organism evidence="1 2">
    <name type="scientific">Aerosakkonema funiforme FACHB-1375</name>
    <dbReference type="NCBI Taxonomy" id="2949571"/>
    <lineage>
        <taxon>Bacteria</taxon>
        <taxon>Bacillati</taxon>
        <taxon>Cyanobacteriota</taxon>
        <taxon>Cyanophyceae</taxon>
        <taxon>Oscillatoriophycideae</taxon>
        <taxon>Aerosakkonematales</taxon>
        <taxon>Aerosakkonemataceae</taxon>
        <taxon>Aerosakkonema</taxon>
    </lineage>
</organism>
<accession>A0A926ZLY3</accession>
<dbReference type="Proteomes" id="UP000641646">
    <property type="component" value="Unassembled WGS sequence"/>
</dbReference>
<name>A0A926ZLY3_9CYAN</name>
<protein>
    <submittedName>
        <fullName evidence="1">Uncharacterized protein</fullName>
    </submittedName>
</protein>
<reference evidence="1" key="2">
    <citation type="submission" date="2020-08" db="EMBL/GenBank/DDBJ databases">
        <authorList>
            <person name="Chen M."/>
            <person name="Teng W."/>
            <person name="Zhao L."/>
            <person name="Hu C."/>
            <person name="Zhou Y."/>
            <person name="Han B."/>
            <person name="Song L."/>
            <person name="Shu W."/>
        </authorList>
    </citation>
    <scope>NUCLEOTIDE SEQUENCE</scope>
    <source>
        <strain evidence="1">FACHB-1375</strain>
    </source>
</reference>
<proteinExistence type="predicted"/>
<evidence type="ECO:0000313" key="2">
    <source>
        <dbReference type="Proteomes" id="UP000641646"/>
    </source>
</evidence>
<comment type="caution">
    <text evidence="1">The sequence shown here is derived from an EMBL/GenBank/DDBJ whole genome shotgun (WGS) entry which is preliminary data.</text>
</comment>
<gene>
    <name evidence="1" type="ORF">H6G03_31405</name>
</gene>
<reference evidence="1" key="1">
    <citation type="journal article" date="2015" name="ISME J.">
        <title>Draft Genome Sequence of Streptomyces incarnatus NRRL8089, which Produces the Nucleoside Antibiotic Sinefungin.</title>
        <authorList>
            <person name="Oshima K."/>
            <person name="Hattori M."/>
            <person name="Shimizu H."/>
            <person name="Fukuda K."/>
            <person name="Nemoto M."/>
            <person name="Inagaki K."/>
            <person name="Tamura T."/>
        </authorList>
    </citation>
    <scope>NUCLEOTIDE SEQUENCE</scope>
    <source>
        <strain evidence="1">FACHB-1375</strain>
    </source>
</reference>